<dbReference type="Proteomes" id="UP001195769">
    <property type="component" value="Unassembled WGS sequence"/>
</dbReference>
<evidence type="ECO:0000313" key="2">
    <source>
        <dbReference type="EMBL" id="KAG1892935.1"/>
    </source>
</evidence>
<proteinExistence type="predicted"/>
<gene>
    <name evidence="2" type="ORF">F5891DRAFT_1197040</name>
</gene>
<reference evidence="2" key="1">
    <citation type="journal article" date="2020" name="New Phytol.">
        <title>Comparative genomics reveals dynamic genome evolution in host specialist ectomycorrhizal fungi.</title>
        <authorList>
            <person name="Lofgren L.A."/>
            <person name="Nguyen N.H."/>
            <person name="Vilgalys R."/>
            <person name="Ruytinx J."/>
            <person name="Liao H.L."/>
            <person name="Branco S."/>
            <person name="Kuo A."/>
            <person name="LaButti K."/>
            <person name="Lipzen A."/>
            <person name="Andreopoulos W."/>
            <person name="Pangilinan J."/>
            <person name="Riley R."/>
            <person name="Hundley H."/>
            <person name="Na H."/>
            <person name="Barry K."/>
            <person name="Grigoriev I.V."/>
            <person name="Stajich J.E."/>
            <person name="Kennedy P.G."/>
        </authorList>
    </citation>
    <scope>NUCLEOTIDE SEQUENCE</scope>
    <source>
        <strain evidence="2">FC203</strain>
    </source>
</reference>
<dbReference type="AlphaFoldDB" id="A0AAD4HCV3"/>
<protein>
    <submittedName>
        <fullName evidence="2">Uncharacterized protein</fullName>
    </submittedName>
</protein>
<name>A0AAD4HCV3_9AGAM</name>
<dbReference type="EMBL" id="JABBWK010000113">
    <property type="protein sequence ID" value="KAG1892935.1"/>
    <property type="molecule type" value="Genomic_DNA"/>
</dbReference>
<accession>A0AAD4HCV3</accession>
<sequence length="584" mass="64575">MGLSLFSEFSHLSLPLFPPPTMGKSKCLRVVLSDSSALNLSDYDSEIATPLVKPEVDSPLEPCWHTCHPNAGKGGAASQLRRAGEAVIDEPGRCTGKGRQFVIPDGELEKIMVPSPVKKRTCKKGKKSAVPAVTIPDQSDDAGFAPSLHVAEPGERFGLQKNPIPPGYVSLQCLWLEEHPECLKSRIQQNRPRSHTHTEVARRPAVEPPVICAPAIHEAQPTIPHLKPPVHKKLLGAGRAFPDSASSILRPVAVSENEETKHHSNKDMSEVDGGLNMVNDDKFPLSNDKMCTSPPVEFSLDRSADENEDIGHTQRRQGQAEQWVDHLGHASRKDDRQDRRKDCGEQSQPQTSRLHGASKQAHSNAIVEVEVPNVDYDVIKWHQKTNHHIWSPSLTYLHSVHHSGFMVKQPNTKRAHTSTLWSNNDHQAGVDSDGDMKVDSEVQHTSVGRHTKAAKNVQGSTVVAKQKTLGFFPDLWVKLLNYTKACFRLHLATADPFPAHEEALSDTGICLELVTELIQTALGDSEKVYRKLTNMLKQVADDEYHSEKLNEALRSWALAGMTGVVVDDEPQDLESDSNWVVELD</sequence>
<evidence type="ECO:0000313" key="3">
    <source>
        <dbReference type="Proteomes" id="UP001195769"/>
    </source>
</evidence>
<feature type="compositionally biased region" description="Basic and acidic residues" evidence="1">
    <location>
        <begin position="323"/>
        <end position="344"/>
    </location>
</feature>
<dbReference type="RefSeq" id="XP_041218511.1">
    <property type="nucleotide sequence ID" value="XM_041368416.1"/>
</dbReference>
<keyword evidence="3" id="KW-1185">Reference proteome</keyword>
<feature type="region of interest" description="Disordered" evidence="1">
    <location>
        <begin position="254"/>
        <end position="362"/>
    </location>
</feature>
<evidence type="ECO:0000256" key="1">
    <source>
        <dbReference type="SAM" id="MobiDB-lite"/>
    </source>
</evidence>
<feature type="compositionally biased region" description="Basic and acidic residues" evidence="1">
    <location>
        <begin position="299"/>
        <end position="312"/>
    </location>
</feature>
<feature type="compositionally biased region" description="Basic and acidic residues" evidence="1">
    <location>
        <begin position="258"/>
        <end position="269"/>
    </location>
</feature>
<dbReference type="GeneID" id="64662714"/>
<comment type="caution">
    <text evidence="2">The sequence shown here is derived from an EMBL/GenBank/DDBJ whole genome shotgun (WGS) entry which is preliminary data.</text>
</comment>
<organism evidence="2 3">
    <name type="scientific">Suillus fuscotomentosus</name>
    <dbReference type="NCBI Taxonomy" id="1912939"/>
    <lineage>
        <taxon>Eukaryota</taxon>
        <taxon>Fungi</taxon>
        <taxon>Dikarya</taxon>
        <taxon>Basidiomycota</taxon>
        <taxon>Agaricomycotina</taxon>
        <taxon>Agaricomycetes</taxon>
        <taxon>Agaricomycetidae</taxon>
        <taxon>Boletales</taxon>
        <taxon>Suillineae</taxon>
        <taxon>Suillaceae</taxon>
        <taxon>Suillus</taxon>
    </lineage>
</organism>